<evidence type="ECO:0000313" key="11">
    <source>
        <dbReference type="Proteomes" id="UP000820818"/>
    </source>
</evidence>
<comment type="subcellular location">
    <subcellularLocation>
        <location evidence="1">Cell outer membrane</location>
        <topology evidence="1">Multi-pass membrane protein</topology>
    </subcellularLocation>
</comment>
<evidence type="ECO:0000256" key="4">
    <source>
        <dbReference type="ARBA" id="ARBA00022729"/>
    </source>
</evidence>
<dbReference type="InterPro" id="IPR039426">
    <property type="entry name" value="TonB-dep_rcpt-like"/>
</dbReference>
<dbReference type="Gene3D" id="2.170.130.10">
    <property type="entry name" value="TonB-dependent receptor, plug domain"/>
    <property type="match status" value="1"/>
</dbReference>
<sequence>MGFATDTISPVFDQPMRVILADGDESLAEVTVRGRTESVIEEAPFLNILITESELQKAACCNLSESFETNASVDVSYADAVTGTKMIQMMGLDGRYVLISREGIPNIRGLNSRLGLTFMPGTWIQSIDVGKGAGSVINGYESMTGQINVEAMKPATMDKWYLNAYLNSFGRLEMNANHAIPISDKWSSAVLFHVSQQATEMDQNEDGFMDMPKTRQVNLLNRYQYTGDQLMAQIGVHAFTSQSAGGQLGFGFKDDLLTSSQYGYELDTRKAEIFGKLGMIYPHKPTQSWGLQYSLSYQDFSGGAGRRIYEGTEKTAYGNFIYQNIINNSFHQYKTGASFLYDAFDESFNSNSPKGLDSIFVRAEKVPGVFFEYNFIPNDKITLVAGLRTDFHNLFGTYFTPRVHARWQFDPNWTLRGSVGKGYRTPNALMENSMVWVSSRELKFLAELQPEIAWNSGISLAGKNRSQSSLQAVRQSHDYHGILQQVPYQSQDRFFLNAAYATKFEKWKADLTVNWFGKMRLPDTSNSPMEFRLNPESPDFFLVNAQVSRGFRWGSIYLGGENILNFRQANPIVDPKNPFGSNFDASMTWGPIAGRMIYTGFRLKIYKQYHEKNTRNSVLYCLRFHCRSPSQTIGIKTSAVCEMCKARLEKDLTFEKGVKSVNLDLETKVLNIAYLDGKTNPDILRKRVTLVGYHADQLKRDPKAYDKLDPCCKDGGMDKSPKNK</sequence>
<dbReference type="Proteomes" id="UP000820818">
    <property type="component" value="Unassembled WGS sequence"/>
</dbReference>
<evidence type="ECO:0000256" key="7">
    <source>
        <dbReference type="ARBA" id="ARBA00023170"/>
    </source>
</evidence>
<evidence type="ECO:0000256" key="3">
    <source>
        <dbReference type="ARBA" id="ARBA00022692"/>
    </source>
</evidence>
<dbReference type="SUPFAM" id="SSF56935">
    <property type="entry name" value="Porins"/>
    <property type="match status" value="1"/>
</dbReference>
<feature type="domain" description="HMA" evidence="9">
    <location>
        <begin position="630"/>
        <end position="696"/>
    </location>
</feature>
<dbReference type="InterPro" id="IPR006121">
    <property type="entry name" value="HMA_dom"/>
</dbReference>
<evidence type="ECO:0000256" key="6">
    <source>
        <dbReference type="ARBA" id="ARBA00023136"/>
    </source>
</evidence>
<keyword evidence="2" id="KW-0813">Transport</keyword>
<dbReference type="InterPro" id="IPR037066">
    <property type="entry name" value="Plug_dom_sf"/>
</dbReference>
<evidence type="ECO:0000313" key="10">
    <source>
        <dbReference type="EMBL" id="KAI9549744.1"/>
    </source>
</evidence>
<dbReference type="PANTHER" id="PTHR30069">
    <property type="entry name" value="TONB-DEPENDENT OUTER MEMBRANE RECEPTOR"/>
    <property type="match status" value="1"/>
</dbReference>
<proteinExistence type="predicted"/>
<dbReference type="Pfam" id="PF00593">
    <property type="entry name" value="TonB_dep_Rec_b-barrel"/>
    <property type="match status" value="1"/>
</dbReference>
<protein>
    <submittedName>
        <fullName evidence="10">Iron-regulated outer membrane virulence protein-like</fullName>
    </submittedName>
</protein>
<keyword evidence="11" id="KW-1185">Reference proteome</keyword>
<keyword evidence="4" id="KW-0732">Signal</keyword>
<evidence type="ECO:0000256" key="2">
    <source>
        <dbReference type="ARBA" id="ARBA00022448"/>
    </source>
</evidence>
<evidence type="ECO:0000259" key="9">
    <source>
        <dbReference type="PROSITE" id="PS50846"/>
    </source>
</evidence>
<dbReference type="AlphaFoldDB" id="A0AAD5KDY2"/>
<dbReference type="GO" id="GO:0015344">
    <property type="term" value="F:siderophore uptake transmembrane transporter activity"/>
    <property type="evidence" value="ECO:0007669"/>
    <property type="project" value="TreeGrafter"/>
</dbReference>
<dbReference type="Gene3D" id="2.40.170.20">
    <property type="entry name" value="TonB-dependent receptor, beta-barrel domain"/>
    <property type="match status" value="2"/>
</dbReference>
<reference evidence="10" key="1">
    <citation type="submission" date="2022-05" db="EMBL/GenBank/DDBJ databases">
        <title>A multi-omics perspective on studying reproductive biology in Daphnia sinensis.</title>
        <authorList>
            <person name="Jia J."/>
        </authorList>
    </citation>
    <scope>NUCLEOTIDE SEQUENCE</scope>
    <source>
        <strain evidence="10">WSL</strain>
    </source>
</reference>
<evidence type="ECO:0000256" key="8">
    <source>
        <dbReference type="ARBA" id="ARBA00023237"/>
    </source>
</evidence>
<dbReference type="PROSITE" id="PS50846">
    <property type="entry name" value="HMA_2"/>
    <property type="match status" value="1"/>
</dbReference>
<dbReference type="Pfam" id="PF07715">
    <property type="entry name" value="Plug"/>
    <property type="match status" value="1"/>
</dbReference>
<dbReference type="InterPro" id="IPR012910">
    <property type="entry name" value="Plug_dom"/>
</dbReference>
<keyword evidence="6" id="KW-0472">Membrane</keyword>
<dbReference type="PANTHER" id="PTHR30069:SF29">
    <property type="entry name" value="HEMOGLOBIN AND HEMOGLOBIN-HAPTOGLOBIN-BINDING PROTEIN 1-RELATED"/>
    <property type="match status" value="1"/>
</dbReference>
<dbReference type="GO" id="GO:0046872">
    <property type="term" value="F:metal ion binding"/>
    <property type="evidence" value="ECO:0007669"/>
    <property type="project" value="InterPro"/>
</dbReference>
<keyword evidence="5" id="KW-0798">TonB box</keyword>
<dbReference type="CDD" id="cd00371">
    <property type="entry name" value="HMA"/>
    <property type="match status" value="1"/>
</dbReference>
<dbReference type="GO" id="GO:0044718">
    <property type="term" value="P:siderophore transmembrane transport"/>
    <property type="evidence" value="ECO:0007669"/>
    <property type="project" value="TreeGrafter"/>
</dbReference>
<keyword evidence="7" id="KW-0675">Receptor</keyword>
<dbReference type="InterPro" id="IPR036942">
    <property type="entry name" value="Beta-barrel_TonB_sf"/>
</dbReference>
<dbReference type="SUPFAM" id="SSF55008">
    <property type="entry name" value="HMA, heavy metal-associated domain"/>
    <property type="match status" value="1"/>
</dbReference>
<evidence type="ECO:0000256" key="5">
    <source>
        <dbReference type="ARBA" id="ARBA00023077"/>
    </source>
</evidence>
<keyword evidence="8" id="KW-0998">Cell outer membrane</keyword>
<dbReference type="Gene3D" id="3.30.70.100">
    <property type="match status" value="1"/>
</dbReference>
<keyword evidence="3" id="KW-0812">Transmembrane</keyword>
<evidence type="ECO:0000256" key="1">
    <source>
        <dbReference type="ARBA" id="ARBA00004571"/>
    </source>
</evidence>
<dbReference type="InterPro" id="IPR036163">
    <property type="entry name" value="HMA_dom_sf"/>
</dbReference>
<dbReference type="InterPro" id="IPR000531">
    <property type="entry name" value="Beta-barrel_TonB"/>
</dbReference>
<gene>
    <name evidence="10" type="ORF">GHT06_004002</name>
</gene>
<accession>A0AAD5KDY2</accession>
<dbReference type="EMBL" id="WJBH02000273">
    <property type="protein sequence ID" value="KAI9549744.1"/>
    <property type="molecule type" value="Genomic_DNA"/>
</dbReference>
<organism evidence="10 11">
    <name type="scientific">Daphnia sinensis</name>
    <dbReference type="NCBI Taxonomy" id="1820382"/>
    <lineage>
        <taxon>Eukaryota</taxon>
        <taxon>Metazoa</taxon>
        <taxon>Ecdysozoa</taxon>
        <taxon>Arthropoda</taxon>
        <taxon>Crustacea</taxon>
        <taxon>Branchiopoda</taxon>
        <taxon>Diplostraca</taxon>
        <taxon>Cladocera</taxon>
        <taxon>Anomopoda</taxon>
        <taxon>Daphniidae</taxon>
        <taxon>Daphnia</taxon>
        <taxon>Daphnia similis group</taxon>
    </lineage>
</organism>
<comment type="caution">
    <text evidence="10">The sequence shown here is derived from an EMBL/GenBank/DDBJ whole genome shotgun (WGS) entry which is preliminary data.</text>
</comment>
<name>A0AAD5KDY2_9CRUS</name>